<organism evidence="1 2">
    <name type="scientific">Parnassius apollo</name>
    <name type="common">Apollo butterfly</name>
    <name type="synonym">Papilio apollo</name>
    <dbReference type="NCBI Taxonomy" id="110799"/>
    <lineage>
        <taxon>Eukaryota</taxon>
        <taxon>Metazoa</taxon>
        <taxon>Ecdysozoa</taxon>
        <taxon>Arthropoda</taxon>
        <taxon>Hexapoda</taxon>
        <taxon>Insecta</taxon>
        <taxon>Pterygota</taxon>
        <taxon>Neoptera</taxon>
        <taxon>Endopterygota</taxon>
        <taxon>Lepidoptera</taxon>
        <taxon>Glossata</taxon>
        <taxon>Ditrysia</taxon>
        <taxon>Papilionoidea</taxon>
        <taxon>Papilionidae</taxon>
        <taxon>Parnassiinae</taxon>
        <taxon>Parnassini</taxon>
        <taxon>Parnassius</taxon>
        <taxon>Parnassius</taxon>
    </lineage>
</organism>
<evidence type="ECO:0000313" key="1">
    <source>
        <dbReference type="EMBL" id="CAG5017931.1"/>
    </source>
</evidence>
<evidence type="ECO:0000313" key="2">
    <source>
        <dbReference type="Proteomes" id="UP000691718"/>
    </source>
</evidence>
<accession>A0A8S3XFH7</accession>
<dbReference type="EMBL" id="CAJQZP010001125">
    <property type="protein sequence ID" value="CAG5017931.1"/>
    <property type="molecule type" value="Genomic_DNA"/>
</dbReference>
<keyword evidence="2" id="KW-1185">Reference proteome</keyword>
<name>A0A8S3XFH7_PARAO</name>
<proteinExistence type="predicted"/>
<comment type="caution">
    <text evidence="1">The sequence shown here is derived from an EMBL/GenBank/DDBJ whole genome shotgun (WGS) entry which is preliminary data.</text>
</comment>
<dbReference type="AlphaFoldDB" id="A0A8S3XFH7"/>
<sequence length="101" mass="11394">MPVKYRTLGLFLFLNDLQEANDHDVEDESSFDKKAIEQCSLQPQINIEPRVSEVLESPTSSLSIGSILDTPKKVALKKELFACKKAFNSKEPQIIKLTQTK</sequence>
<dbReference type="OrthoDB" id="7312725at2759"/>
<gene>
    <name evidence="1" type="ORF">PAPOLLO_LOCUS16754</name>
</gene>
<reference evidence="1" key="1">
    <citation type="submission" date="2021-04" db="EMBL/GenBank/DDBJ databases">
        <authorList>
            <person name="Tunstrom K."/>
        </authorList>
    </citation>
    <scope>NUCLEOTIDE SEQUENCE</scope>
</reference>
<dbReference type="Proteomes" id="UP000691718">
    <property type="component" value="Unassembled WGS sequence"/>
</dbReference>
<protein>
    <submittedName>
        <fullName evidence="1">(apollo) hypothetical protein</fullName>
    </submittedName>
</protein>